<accession>A0A382Z0A5</accession>
<protein>
    <submittedName>
        <fullName evidence="1">Uncharacterized protein</fullName>
    </submittedName>
</protein>
<name>A0A382Z0A5_9ZZZZ</name>
<proteinExistence type="predicted"/>
<dbReference type="AlphaFoldDB" id="A0A382Z0A5"/>
<gene>
    <name evidence="1" type="ORF">METZ01_LOCUS441614</name>
</gene>
<organism evidence="1">
    <name type="scientific">marine metagenome</name>
    <dbReference type="NCBI Taxonomy" id="408172"/>
    <lineage>
        <taxon>unclassified sequences</taxon>
        <taxon>metagenomes</taxon>
        <taxon>ecological metagenomes</taxon>
    </lineage>
</organism>
<evidence type="ECO:0000313" key="1">
    <source>
        <dbReference type="EMBL" id="SVD88760.1"/>
    </source>
</evidence>
<reference evidence="1" key="1">
    <citation type="submission" date="2018-05" db="EMBL/GenBank/DDBJ databases">
        <authorList>
            <person name="Lanie J.A."/>
            <person name="Ng W.-L."/>
            <person name="Kazmierczak K.M."/>
            <person name="Andrzejewski T.M."/>
            <person name="Davidsen T.M."/>
            <person name="Wayne K.J."/>
            <person name="Tettelin H."/>
            <person name="Glass J.I."/>
            <person name="Rusch D."/>
            <person name="Podicherti R."/>
            <person name="Tsui H.-C.T."/>
            <person name="Winkler M.E."/>
        </authorList>
    </citation>
    <scope>NUCLEOTIDE SEQUENCE</scope>
</reference>
<dbReference type="EMBL" id="UINC01179862">
    <property type="protein sequence ID" value="SVD88760.1"/>
    <property type="molecule type" value="Genomic_DNA"/>
</dbReference>
<feature type="non-terminal residue" evidence="1">
    <location>
        <position position="1"/>
    </location>
</feature>
<sequence length="23" mass="2425">VGGLTDTGSADIHQVLKYGSRLH</sequence>